<organism evidence="16 19">
    <name type="scientific">Marinomonas gallaica</name>
    <dbReference type="NCBI Taxonomy" id="1806667"/>
    <lineage>
        <taxon>Bacteria</taxon>
        <taxon>Pseudomonadati</taxon>
        <taxon>Pseudomonadota</taxon>
        <taxon>Gammaproteobacteria</taxon>
        <taxon>Oceanospirillales</taxon>
        <taxon>Oceanospirillaceae</taxon>
        <taxon>Marinomonas</taxon>
    </lineage>
</organism>
<feature type="binding site" evidence="12">
    <location>
        <position position="103"/>
    </location>
    <ligand>
        <name>Mg(2+)</name>
        <dbReference type="ChEBI" id="CHEBI:18420"/>
        <label>2</label>
    </ligand>
</feature>
<dbReference type="InterPro" id="IPR033391">
    <property type="entry name" value="FBPase_N"/>
</dbReference>
<dbReference type="GO" id="GO:0000287">
    <property type="term" value="F:magnesium ion binding"/>
    <property type="evidence" value="ECO:0007669"/>
    <property type="project" value="UniProtKB-UniRule"/>
</dbReference>
<feature type="binding site" evidence="12">
    <location>
        <position position="105"/>
    </location>
    <ligand>
        <name>Mg(2+)</name>
        <dbReference type="ChEBI" id="CHEBI:18420"/>
        <label>1</label>
    </ligand>
</feature>
<evidence type="ECO:0000256" key="10">
    <source>
        <dbReference type="ARBA" id="ARBA00072069"/>
    </source>
</evidence>
<sequence length="319" mass="34832">MQSLAQFLESDSSSASLQEVLFVTTQTCIEISSALKKGSLAGILGMAGNENVQGEEQKKLDVISNNMLKSALLASPAVRAIASEEEDDIVPATTTGEYLIAFDPLDGSSNIDINSMVGTIFSIYQQVGSQPATEADFLKPGKEQVAAGYVLYGPSTMLVYSTGNGVHMFTLDVEKGEFILTRENVQVETETQEFAINMSNQRFWADAMQHYVNDLVAGKEGSRGKNFNMRWVAAMVGDVHRILCRGGIFIYPWDNKDPNKAGKLRLMYEANPMAMLLEQAGGKAFTHTDRILDIQPEGIHQRVAVVLGAANEVDKCLSY</sequence>
<dbReference type="GO" id="GO:0030388">
    <property type="term" value="P:fructose 1,6-bisphosphate metabolic process"/>
    <property type="evidence" value="ECO:0007669"/>
    <property type="project" value="TreeGrafter"/>
</dbReference>
<comment type="cofactor">
    <cofactor evidence="12">
        <name>Mg(2+)</name>
        <dbReference type="ChEBI" id="CHEBI:18420"/>
    </cofactor>
    <text evidence="12">Binds 2 magnesium ions per subunit.</text>
</comment>
<feature type="domain" description="Fructose-1-6-bisphosphatase class 1 C-terminal" evidence="15">
    <location>
        <begin position="188"/>
        <end position="317"/>
    </location>
</feature>
<evidence type="ECO:0000313" key="17">
    <source>
        <dbReference type="EMBL" id="SBT22142.1"/>
    </source>
</evidence>
<protein>
    <recommendedName>
        <fullName evidence="10 12">Fructose-1,6-bisphosphatase class 1</fullName>
        <shortName evidence="12">FBPase class 1</shortName>
        <ecNumber evidence="3 12">3.1.3.11</ecNumber>
    </recommendedName>
    <alternativeName>
        <fullName evidence="11 12">D-fructose-1,6-bisphosphate 1-phosphohydrolase class 1</fullName>
    </alternativeName>
</protein>
<evidence type="ECO:0000256" key="9">
    <source>
        <dbReference type="ARBA" id="ARBA00024331"/>
    </source>
</evidence>
<feature type="binding site" evidence="12">
    <location>
        <position position="106"/>
    </location>
    <ligand>
        <name>Mg(2+)</name>
        <dbReference type="ChEBI" id="CHEBI:18420"/>
        <label>2</label>
    </ligand>
</feature>
<proteinExistence type="inferred from homology"/>
<comment type="caution">
    <text evidence="12">Lacks conserved residue(s) required for the propagation of feature annotation.</text>
</comment>
<keyword evidence="8 12" id="KW-0119">Carbohydrate metabolism</keyword>
<feature type="binding site" evidence="12">
    <location>
        <position position="103"/>
    </location>
    <ligand>
        <name>Mg(2+)</name>
        <dbReference type="ChEBI" id="CHEBI:18420"/>
        <label>1</label>
    </ligand>
</feature>
<keyword evidence="18" id="KW-1185">Reference proteome</keyword>
<dbReference type="Gene3D" id="3.40.190.80">
    <property type="match status" value="1"/>
</dbReference>
<dbReference type="PANTHER" id="PTHR11556:SF35">
    <property type="entry name" value="SEDOHEPTULOSE-1,7-BISPHOSPHATASE, CHLOROPLASTIC"/>
    <property type="match status" value="1"/>
</dbReference>
<dbReference type="CDD" id="cd00354">
    <property type="entry name" value="FBPase"/>
    <property type="match status" value="1"/>
</dbReference>
<feature type="binding site" evidence="12">
    <location>
        <position position="197"/>
    </location>
    <ligand>
        <name>substrate</name>
    </ligand>
</feature>
<dbReference type="Pfam" id="PF18913">
    <property type="entry name" value="FBPase_C"/>
    <property type="match status" value="1"/>
</dbReference>
<evidence type="ECO:0000256" key="7">
    <source>
        <dbReference type="ARBA" id="ARBA00022842"/>
    </source>
</evidence>
<keyword evidence="4 12" id="KW-0963">Cytoplasm</keyword>
<dbReference type="HAMAP" id="MF_01855">
    <property type="entry name" value="FBPase_class1"/>
    <property type="match status" value="1"/>
</dbReference>
<comment type="catalytic activity">
    <reaction evidence="1 12">
        <text>beta-D-fructose 1,6-bisphosphate + H2O = beta-D-fructose 6-phosphate + phosphate</text>
        <dbReference type="Rhea" id="RHEA:11064"/>
        <dbReference type="ChEBI" id="CHEBI:15377"/>
        <dbReference type="ChEBI" id="CHEBI:32966"/>
        <dbReference type="ChEBI" id="CHEBI:43474"/>
        <dbReference type="ChEBI" id="CHEBI:57634"/>
        <dbReference type="EC" id="3.1.3.11"/>
    </reaction>
</comment>
<feature type="binding site" evidence="12">
    <location>
        <begin position="106"/>
        <end position="109"/>
    </location>
    <ligand>
        <name>substrate</name>
    </ligand>
</feature>
<dbReference type="Gene3D" id="3.30.540.10">
    <property type="entry name" value="Fructose-1,6-Bisphosphatase, subunit A, domain 1"/>
    <property type="match status" value="1"/>
</dbReference>
<dbReference type="GO" id="GO:0042132">
    <property type="term" value="F:fructose 1,6-bisphosphate 1-phosphatase activity"/>
    <property type="evidence" value="ECO:0007669"/>
    <property type="project" value="UniProtKB-UniRule"/>
</dbReference>
<dbReference type="NCBIfam" id="NF006780">
    <property type="entry name" value="PRK09293.1-4"/>
    <property type="match status" value="1"/>
</dbReference>
<dbReference type="PIRSF" id="PIRSF000904">
    <property type="entry name" value="FBPtase_SBPase"/>
    <property type="match status" value="1"/>
</dbReference>
<accession>A0A1C3JPA4</accession>
<evidence type="ECO:0000313" key="16">
    <source>
        <dbReference type="EMBL" id="SBT16907.1"/>
    </source>
</evidence>
<dbReference type="InterPro" id="IPR028343">
    <property type="entry name" value="FBPtase"/>
</dbReference>
<dbReference type="EC" id="3.1.3.11" evidence="3 12"/>
<comment type="subcellular location">
    <subcellularLocation>
        <location evidence="12">Cytoplasm</location>
    </subcellularLocation>
</comment>
<dbReference type="Pfam" id="PF00316">
    <property type="entry name" value="FBPase"/>
    <property type="match status" value="1"/>
</dbReference>
<evidence type="ECO:0000313" key="19">
    <source>
        <dbReference type="Proteomes" id="UP000092871"/>
    </source>
</evidence>
<reference evidence="17 18" key="1">
    <citation type="submission" date="2016-06" db="EMBL/GenBank/DDBJ databases">
        <authorList>
            <person name="Rodrigo-Torres L."/>
            <person name="Arahal D.R."/>
        </authorList>
    </citation>
    <scope>NUCLEOTIDE SEQUENCE [LARGE SCALE GENOMIC DNA]</scope>
    <source>
        <strain evidence="17 18">CECT 5116</strain>
    </source>
</reference>
<keyword evidence="7 12" id="KW-0460">Magnesium</keyword>
<dbReference type="FunFam" id="3.30.540.10:FF:000002">
    <property type="entry name" value="Fructose-1,6-bisphosphatase class 1"/>
    <property type="match status" value="1"/>
</dbReference>
<evidence type="ECO:0000256" key="5">
    <source>
        <dbReference type="ARBA" id="ARBA00022723"/>
    </source>
</evidence>
<evidence type="ECO:0000256" key="2">
    <source>
        <dbReference type="ARBA" id="ARBA00010941"/>
    </source>
</evidence>
<evidence type="ECO:0000313" key="18">
    <source>
        <dbReference type="Proteomes" id="UP000092840"/>
    </source>
</evidence>
<evidence type="ECO:0000256" key="6">
    <source>
        <dbReference type="ARBA" id="ARBA00022801"/>
    </source>
</evidence>
<reference evidence="16 19" key="2">
    <citation type="submission" date="2016-06" db="EMBL/GenBank/DDBJ databases">
        <authorList>
            <person name="Kjaerup R.B."/>
            <person name="Dalgaard T.S."/>
            <person name="Juul-Madsen H.R."/>
        </authorList>
    </citation>
    <scope>NUCLEOTIDE SEQUENCE [LARGE SCALE GENOMIC DNA]</scope>
    <source>
        <strain evidence="16 19">CECT 5115</strain>
    </source>
</reference>
<dbReference type="InterPro" id="IPR044015">
    <property type="entry name" value="FBPase_C_dom"/>
</dbReference>
<dbReference type="GO" id="GO:0006094">
    <property type="term" value="P:gluconeogenesis"/>
    <property type="evidence" value="ECO:0007669"/>
    <property type="project" value="UniProtKB-UniRule"/>
</dbReference>
<dbReference type="SUPFAM" id="SSF56655">
    <property type="entry name" value="Carbohydrate phosphatase"/>
    <property type="match status" value="1"/>
</dbReference>
<evidence type="ECO:0000256" key="12">
    <source>
        <dbReference type="HAMAP-Rule" id="MF_01855"/>
    </source>
</evidence>
<evidence type="ECO:0000259" key="14">
    <source>
        <dbReference type="Pfam" id="PF00316"/>
    </source>
</evidence>
<dbReference type="FunFam" id="3.40.190.80:FF:000011">
    <property type="entry name" value="Fructose-1,6-bisphosphatase class 1"/>
    <property type="match status" value="1"/>
</dbReference>
<dbReference type="PRINTS" id="PR00115">
    <property type="entry name" value="F16BPHPHTASE"/>
</dbReference>
<dbReference type="OrthoDB" id="9806756at2"/>
<dbReference type="AlphaFoldDB" id="A0A1C3JPA4"/>
<dbReference type="InterPro" id="IPR000146">
    <property type="entry name" value="FBPase_class-1"/>
</dbReference>
<dbReference type="GO" id="GO:0006002">
    <property type="term" value="P:fructose 6-phosphate metabolic process"/>
    <property type="evidence" value="ECO:0007669"/>
    <property type="project" value="TreeGrafter"/>
</dbReference>
<dbReference type="EMBL" id="FLRB01000015">
    <property type="protein sequence ID" value="SBT22142.1"/>
    <property type="molecule type" value="Genomic_DNA"/>
</dbReference>
<comment type="subunit">
    <text evidence="12">Homotetramer.</text>
</comment>
<evidence type="ECO:0000256" key="11">
    <source>
        <dbReference type="ARBA" id="ARBA00081210"/>
    </source>
</evidence>
<feature type="binding site" evidence="12">
    <location>
        <position position="269"/>
    </location>
    <ligand>
        <name>Mg(2+)</name>
        <dbReference type="ChEBI" id="CHEBI:18420"/>
        <label>2</label>
    </ligand>
</feature>
<comment type="similarity">
    <text evidence="2 12 13">Belongs to the FBPase class 1 family.</text>
</comment>
<evidence type="ECO:0000256" key="13">
    <source>
        <dbReference type="RuleBase" id="RU000508"/>
    </source>
</evidence>
<dbReference type="NCBIfam" id="NF006779">
    <property type="entry name" value="PRK09293.1-3"/>
    <property type="match status" value="1"/>
</dbReference>
<comment type="pathway">
    <text evidence="9">Carbohydrate biosynthesis.</text>
</comment>
<feature type="binding site" evidence="12">
    <location>
        <position position="263"/>
    </location>
    <ligand>
        <name>substrate</name>
    </ligand>
</feature>
<name>A0A1C3JPA4_9GAMM</name>
<gene>
    <name evidence="12 16" type="primary">fbp</name>
    <name evidence="16" type="ORF">MGA5115_00993</name>
    <name evidence="17" type="ORF">MGA5116_02755</name>
</gene>
<dbReference type="EMBL" id="FLRA01000005">
    <property type="protein sequence ID" value="SBT16907.1"/>
    <property type="molecule type" value="Genomic_DNA"/>
</dbReference>
<dbReference type="GO" id="GO:0005986">
    <property type="term" value="P:sucrose biosynthetic process"/>
    <property type="evidence" value="ECO:0007669"/>
    <property type="project" value="TreeGrafter"/>
</dbReference>
<evidence type="ECO:0000256" key="3">
    <source>
        <dbReference type="ARBA" id="ARBA00013093"/>
    </source>
</evidence>
<dbReference type="GO" id="GO:0005829">
    <property type="term" value="C:cytosol"/>
    <property type="evidence" value="ECO:0007669"/>
    <property type="project" value="TreeGrafter"/>
</dbReference>
<dbReference type="PANTHER" id="PTHR11556">
    <property type="entry name" value="FRUCTOSE-1,6-BISPHOSPHATASE-RELATED"/>
    <property type="match status" value="1"/>
</dbReference>
<evidence type="ECO:0000256" key="8">
    <source>
        <dbReference type="ARBA" id="ARBA00023277"/>
    </source>
</evidence>
<keyword evidence="5 12" id="KW-0479">Metal-binding</keyword>
<dbReference type="PIRSF" id="PIRSF500210">
    <property type="entry name" value="FBPtase"/>
    <property type="match status" value="1"/>
</dbReference>
<dbReference type="GO" id="GO:0006000">
    <property type="term" value="P:fructose metabolic process"/>
    <property type="evidence" value="ECO:0007669"/>
    <property type="project" value="TreeGrafter"/>
</dbReference>
<keyword evidence="6 12" id="KW-0378">Hydrolase</keyword>
<dbReference type="RefSeq" id="WP_067032828.1">
    <property type="nucleotide sequence ID" value="NZ_FLRA01000005.1"/>
</dbReference>
<feature type="binding site" evidence="12">
    <location>
        <position position="84"/>
    </location>
    <ligand>
        <name>Mg(2+)</name>
        <dbReference type="ChEBI" id="CHEBI:18420"/>
        <label>1</label>
    </ligand>
</feature>
<evidence type="ECO:0000259" key="15">
    <source>
        <dbReference type="Pfam" id="PF18913"/>
    </source>
</evidence>
<dbReference type="Proteomes" id="UP000092871">
    <property type="component" value="Unassembled WGS sequence"/>
</dbReference>
<evidence type="ECO:0000256" key="4">
    <source>
        <dbReference type="ARBA" id="ARBA00022490"/>
    </source>
</evidence>
<evidence type="ECO:0000256" key="1">
    <source>
        <dbReference type="ARBA" id="ARBA00001273"/>
    </source>
</evidence>
<dbReference type="Proteomes" id="UP000092840">
    <property type="component" value="Unassembled WGS sequence"/>
</dbReference>
<feature type="domain" description="Fructose-1-6-bisphosphatase class I N-terminal" evidence="14">
    <location>
        <begin position="10"/>
        <end position="183"/>
    </location>
</feature>